<dbReference type="AlphaFoldDB" id="A0A4Y9XZ44"/>
<feature type="compositionally biased region" description="Polar residues" evidence="1">
    <location>
        <begin position="124"/>
        <end position="140"/>
    </location>
</feature>
<protein>
    <submittedName>
        <fullName evidence="2">Uncharacterized protein</fullName>
    </submittedName>
</protein>
<keyword evidence="3" id="KW-1185">Reference proteome</keyword>
<dbReference type="EMBL" id="SEOQ01001028">
    <property type="protein sequence ID" value="TFY54421.1"/>
    <property type="molecule type" value="Genomic_DNA"/>
</dbReference>
<evidence type="ECO:0000313" key="3">
    <source>
        <dbReference type="Proteomes" id="UP000298327"/>
    </source>
</evidence>
<sequence>MSTLDDPSPKCDGNSSFSSASLALYPNGPWRETLRDAARRVVRELYPHIEPRDDYELSVLLDGDFEKEGIVEAFHEFIADALNSSVDLYGHMRKKEAIAKLRAEAKKEMDGPSYMTGVGIPDRLSQSSVRPQTNALRLSG</sequence>
<feature type="region of interest" description="Disordered" evidence="1">
    <location>
        <begin position="117"/>
        <end position="140"/>
    </location>
</feature>
<dbReference type="Proteomes" id="UP000298327">
    <property type="component" value="Unassembled WGS sequence"/>
</dbReference>
<evidence type="ECO:0000256" key="1">
    <source>
        <dbReference type="SAM" id="MobiDB-lite"/>
    </source>
</evidence>
<comment type="caution">
    <text evidence="2">The sequence shown here is derived from an EMBL/GenBank/DDBJ whole genome shotgun (WGS) entry which is preliminary data.</text>
</comment>
<proteinExistence type="predicted"/>
<gene>
    <name evidence="2" type="ORF">EVG20_g9711</name>
</gene>
<organism evidence="2 3">
    <name type="scientific">Dentipellis fragilis</name>
    <dbReference type="NCBI Taxonomy" id="205917"/>
    <lineage>
        <taxon>Eukaryota</taxon>
        <taxon>Fungi</taxon>
        <taxon>Dikarya</taxon>
        <taxon>Basidiomycota</taxon>
        <taxon>Agaricomycotina</taxon>
        <taxon>Agaricomycetes</taxon>
        <taxon>Russulales</taxon>
        <taxon>Hericiaceae</taxon>
        <taxon>Dentipellis</taxon>
    </lineage>
</organism>
<evidence type="ECO:0000313" key="2">
    <source>
        <dbReference type="EMBL" id="TFY54421.1"/>
    </source>
</evidence>
<reference evidence="2 3" key="1">
    <citation type="submission" date="2019-02" db="EMBL/GenBank/DDBJ databases">
        <title>Genome sequencing of the rare red list fungi Dentipellis fragilis.</title>
        <authorList>
            <person name="Buettner E."/>
            <person name="Kellner H."/>
        </authorList>
    </citation>
    <scope>NUCLEOTIDE SEQUENCE [LARGE SCALE GENOMIC DNA]</scope>
    <source>
        <strain evidence="2 3">DSM 105465</strain>
    </source>
</reference>
<accession>A0A4Y9XZ44</accession>
<name>A0A4Y9XZ44_9AGAM</name>